<dbReference type="AlphaFoldDB" id="M7ZTI5"/>
<gene>
    <name evidence="1" type="ORF">TRIUR3_00668</name>
</gene>
<accession>M7ZTI5</accession>
<organism evidence="1">
    <name type="scientific">Triticum urartu</name>
    <name type="common">Red wild einkorn</name>
    <name type="synonym">Crithodium urartu</name>
    <dbReference type="NCBI Taxonomy" id="4572"/>
    <lineage>
        <taxon>Eukaryota</taxon>
        <taxon>Viridiplantae</taxon>
        <taxon>Streptophyta</taxon>
        <taxon>Embryophyta</taxon>
        <taxon>Tracheophyta</taxon>
        <taxon>Spermatophyta</taxon>
        <taxon>Magnoliopsida</taxon>
        <taxon>Liliopsida</taxon>
        <taxon>Poales</taxon>
        <taxon>Poaceae</taxon>
        <taxon>BOP clade</taxon>
        <taxon>Pooideae</taxon>
        <taxon>Triticodae</taxon>
        <taxon>Triticeae</taxon>
        <taxon>Triticinae</taxon>
        <taxon>Triticum</taxon>
    </lineage>
</organism>
<protein>
    <submittedName>
        <fullName evidence="1">Uncharacterized protein</fullName>
    </submittedName>
</protein>
<sequence>MAAPRALVLAVLLAIAVANAEAASVVVGLAKCADCTRKNIKAEEAFKVACVAAWVFFGGLLPFAAPF</sequence>
<proteinExistence type="predicted"/>
<reference evidence="1" key="1">
    <citation type="journal article" date="2013" name="Nature">
        <title>Draft genome of the wheat A-genome progenitor Triticum urartu.</title>
        <authorList>
            <person name="Ling H.Q."/>
            <person name="Zhao S."/>
            <person name="Liu D."/>
            <person name="Wang J."/>
            <person name="Sun H."/>
            <person name="Zhang C."/>
            <person name="Fan H."/>
            <person name="Li D."/>
            <person name="Dong L."/>
            <person name="Tao Y."/>
            <person name="Gao C."/>
            <person name="Wu H."/>
            <person name="Li Y."/>
            <person name="Cui Y."/>
            <person name="Guo X."/>
            <person name="Zheng S."/>
            <person name="Wang B."/>
            <person name="Yu K."/>
            <person name="Liang Q."/>
            <person name="Yang W."/>
            <person name="Lou X."/>
            <person name="Chen J."/>
            <person name="Feng M."/>
            <person name="Jian J."/>
            <person name="Zhang X."/>
            <person name="Luo G."/>
            <person name="Jiang Y."/>
            <person name="Liu J."/>
            <person name="Wang Z."/>
            <person name="Sha Y."/>
            <person name="Zhang B."/>
            <person name="Wu H."/>
            <person name="Tang D."/>
            <person name="Shen Q."/>
            <person name="Xue P."/>
            <person name="Zou S."/>
            <person name="Wang X."/>
            <person name="Liu X."/>
            <person name="Wang F."/>
            <person name="Yang Y."/>
            <person name="An X."/>
            <person name="Dong Z."/>
            <person name="Zhang K."/>
            <person name="Zhang X."/>
            <person name="Luo M.C."/>
            <person name="Dvorak J."/>
            <person name="Tong Y."/>
            <person name="Wang J."/>
            <person name="Yang H."/>
            <person name="Li Z."/>
            <person name="Wang D."/>
            <person name="Zhang A."/>
            <person name="Wang J."/>
        </authorList>
    </citation>
    <scope>NUCLEOTIDE SEQUENCE</scope>
</reference>
<dbReference type="PANTHER" id="PTHR33935:SF22">
    <property type="entry name" value="OS10G0149400 PROTEIN"/>
    <property type="match status" value="1"/>
</dbReference>
<evidence type="ECO:0000313" key="1">
    <source>
        <dbReference type="EMBL" id="EMS66503.1"/>
    </source>
</evidence>
<dbReference type="EMBL" id="KD031574">
    <property type="protein sequence ID" value="EMS66503.1"/>
    <property type="molecule type" value="Genomic_DNA"/>
</dbReference>
<name>M7ZTI5_TRIUA</name>
<dbReference type="OMA" id="AWVFFGG"/>
<dbReference type="PANTHER" id="PTHR33935">
    <property type="entry name" value="OS10G0148100 PROTEIN"/>
    <property type="match status" value="1"/>
</dbReference>